<keyword evidence="1" id="KW-1133">Transmembrane helix</keyword>
<dbReference type="InterPro" id="IPR018154">
    <property type="entry name" value="TLV/ENV_coat_polyprotein"/>
</dbReference>
<dbReference type="CDD" id="cd09951">
    <property type="entry name" value="HERV-Rb-like_HR1-HR2"/>
    <property type="match status" value="1"/>
</dbReference>
<reference evidence="2 3" key="1">
    <citation type="submission" date="2021-04" db="EMBL/GenBank/DDBJ databases">
        <authorList>
            <person name="De Guttry C."/>
            <person name="Zahm M."/>
            <person name="Klopp C."/>
            <person name="Cabau C."/>
            <person name="Louis A."/>
            <person name="Berthelot C."/>
            <person name="Parey E."/>
            <person name="Roest Crollius H."/>
            <person name="Montfort J."/>
            <person name="Robinson-Rechavi M."/>
            <person name="Bucao C."/>
            <person name="Bouchez O."/>
            <person name="Gislard M."/>
            <person name="Lluch J."/>
            <person name="Milhes M."/>
            <person name="Lampietro C."/>
            <person name="Lopez Roques C."/>
            <person name="Donnadieu C."/>
            <person name="Braasch I."/>
            <person name="Desvignes T."/>
            <person name="Postlethwait J."/>
            <person name="Bobe J."/>
            <person name="Wedekind C."/>
            <person name="Guiguen Y."/>
        </authorList>
    </citation>
    <scope>NUCLEOTIDE SEQUENCE [LARGE SCALE GENOMIC DNA]</scope>
    <source>
        <strain evidence="2">Cs_M1</strain>
        <tissue evidence="2">Blood</tissue>
    </source>
</reference>
<evidence type="ECO:0000313" key="3">
    <source>
        <dbReference type="Proteomes" id="UP001356427"/>
    </source>
</evidence>
<proteinExistence type="predicted"/>
<organism evidence="2 3">
    <name type="scientific">Coregonus suidteri</name>
    <dbReference type="NCBI Taxonomy" id="861788"/>
    <lineage>
        <taxon>Eukaryota</taxon>
        <taxon>Metazoa</taxon>
        <taxon>Chordata</taxon>
        <taxon>Craniata</taxon>
        <taxon>Vertebrata</taxon>
        <taxon>Euteleostomi</taxon>
        <taxon>Actinopterygii</taxon>
        <taxon>Neopterygii</taxon>
        <taxon>Teleostei</taxon>
        <taxon>Protacanthopterygii</taxon>
        <taxon>Salmoniformes</taxon>
        <taxon>Salmonidae</taxon>
        <taxon>Coregoninae</taxon>
        <taxon>Coregonus</taxon>
    </lineage>
</organism>
<dbReference type="PANTHER" id="PTHR10424:SF80">
    <property type="entry name" value="ENVELOPE GLYCOPROTEIN"/>
    <property type="match status" value="1"/>
</dbReference>
<dbReference type="PANTHER" id="PTHR10424">
    <property type="entry name" value="VIRAL ENVELOPE PROTEIN"/>
    <property type="match status" value="1"/>
</dbReference>
<keyword evidence="3" id="KW-1185">Reference proteome</keyword>
<evidence type="ECO:0000256" key="1">
    <source>
        <dbReference type="SAM" id="Phobius"/>
    </source>
</evidence>
<feature type="transmembrane region" description="Helical" evidence="1">
    <location>
        <begin position="476"/>
        <end position="494"/>
    </location>
</feature>
<dbReference type="AlphaFoldDB" id="A0AAN8L0D1"/>
<gene>
    <name evidence="2" type="ORF">J4Q44_G00337940</name>
</gene>
<dbReference type="EMBL" id="JAGTTL010000033">
    <property type="protein sequence ID" value="KAK6296081.1"/>
    <property type="molecule type" value="Genomic_DNA"/>
</dbReference>
<evidence type="ECO:0008006" key="4">
    <source>
        <dbReference type="Google" id="ProtNLM"/>
    </source>
</evidence>
<dbReference type="Gene3D" id="1.10.287.210">
    <property type="match status" value="1"/>
</dbReference>
<dbReference type="Pfam" id="PF00429">
    <property type="entry name" value="TLV_coat"/>
    <property type="match status" value="1"/>
</dbReference>
<accession>A0AAN8L0D1</accession>
<name>A0AAN8L0D1_9TELE</name>
<protein>
    <recommendedName>
        <fullName evidence="4">Envelope protein</fullName>
    </recommendedName>
</protein>
<dbReference type="Proteomes" id="UP001356427">
    <property type="component" value="Unassembled WGS sequence"/>
</dbReference>
<sequence length="587" mass="64655">MKVPLWEAKSPPGKGRNLSPWVRLGVSECAYICFLLVVELRRRFTLIKNGNNNLNLIIRAGPEVFCQHFTLAPYMYRDRQTYWQVTVCCNDMTDSSDTPSVLKTEDDLRTPQLFSVVITTAPRTPDEALLIATGISGYSNNWLLLTEQAANSTTDSCVVCMGARPLLRIIPAIITTTCVLPLMKNDNPDRNCSKWDKIYPVVSRSVAKPLFSSVVAKANFTCVNMSGLGISLGDMPPDWCGNTLPGYERFRSVSRADVWWWCGGATLFDRLPRNATGSCALITLILPVSVYPTSVDGLLSRIDDLGLGSMSPRVKRSSVFSTDDSTYIYAIGVQGGVPDEYKLVDQVSAGFESSICWWCTINKNVDRINYIHFNVQKLENWTQQGFEAVHGQLAATSLMAFQNRIAVDMLLAERGGVCAMFGEQCCTFIPNNTAADGSLTIALEGLRTLNGKMKDHSGVDTSMWDSWMDAFGKYKTFISSVLISIAVFVSILTLCGCCCIPCARTLINRIITTAIVPIHNDQAQMYPLLGNNDLELDDFESDYPPLCNVNGGPLDCPFGNPECLYGVVPGGGWACHDYKPDVVVVVE</sequence>
<keyword evidence="1" id="KW-0812">Transmembrane</keyword>
<comment type="caution">
    <text evidence="2">The sequence shown here is derived from an EMBL/GenBank/DDBJ whole genome shotgun (WGS) entry which is preliminary data.</text>
</comment>
<keyword evidence="1" id="KW-0472">Membrane</keyword>
<dbReference type="SUPFAM" id="SSF58069">
    <property type="entry name" value="Virus ectodomain"/>
    <property type="match status" value="1"/>
</dbReference>
<evidence type="ECO:0000313" key="2">
    <source>
        <dbReference type="EMBL" id="KAK6296081.1"/>
    </source>
</evidence>